<dbReference type="OMA" id="GMHVEVQ"/>
<dbReference type="OrthoDB" id="309640at2759"/>
<dbReference type="Pfam" id="PF01042">
    <property type="entry name" value="Ribonuc_L-PSP"/>
    <property type="match status" value="1"/>
</dbReference>
<evidence type="ECO:0000313" key="1">
    <source>
        <dbReference type="EMBL" id="GAQ33327.1"/>
    </source>
</evidence>
<evidence type="ECO:0000313" key="2">
    <source>
        <dbReference type="Proteomes" id="UP000068243"/>
    </source>
</evidence>
<sequence>MSSPTITYKNLPGPVGDCLKPSSLSTTATVPVSPTTSLVFTTGHIGLDLKTGALVNSSPEAEFEAIFNCLDEALKHAGITTGLCQAYKFVSYLTSAQDEAVMQRIFHQRFPDATPTWATAIVKEINVLGMRAEIVAEAVLFNDA</sequence>
<gene>
    <name evidence="1" type="ORF">ABL_00107</name>
</gene>
<dbReference type="SUPFAM" id="SSF55298">
    <property type="entry name" value="YjgF-like"/>
    <property type="match status" value="1"/>
</dbReference>
<reference evidence="2" key="1">
    <citation type="journal article" date="2016" name="Genome Announc.">
        <title>Draft genome sequence of Aspergillus niger strain An76.</title>
        <authorList>
            <person name="Gong W."/>
            <person name="Cheng Z."/>
            <person name="Zhang H."/>
            <person name="Liu L."/>
            <person name="Gao P."/>
            <person name="Wang L."/>
        </authorList>
    </citation>
    <scope>NUCLEOTIDE SEQUENCE [LARGE SCALE GENOMIC DNA]</scope>
    <source>
        <strain evidence="2">An76</strain>
    </source>
</reference>
<proteinExistence type="predicted"/>
<organism evidence="1 2">
    <name type="scientific">Aspergillus niger</name>
    <dbReference type="NCBI Taxonomy" id="5061"/>
    <lineage>
        <taxon>Eukaryota</taxon>
        <taxon>Fungi</taxon>
        <taxon>Dikarya</taxon>
        <taxon>Ascomycota</taxon>
        <taxon>Pezizomycotina</taxon>
        <taxon>Eurotiomycetes</taxon>
        <taxon>Eurotiomycetidae</taxon>
        <taxon>Eurotiales</taxon>
        <taxon>Aspergillaceae</taxon>
        <taxon>Aspergillus</taxon>
        <taxon>Aspergillus subgen. Circumdati</taxon>
    </lineage>
</organism>
<dbReference type="InterPro" id="IPR035959">
    <property type="entry name" value="RutC-like_sf"/>
</dbReference>
<evidence type="ECO:0008006" key="3">
    <source>
        <dbReference type="Google" id="ProtNLM"/>
    </source>
</evidence>
<protein>
    <recommendedName>
        <fullName evidence="3">YjgF-like protein</fullName>
    </recommendedName>
</protein>
<dbReference type="InterPro" id="IPR006175">
    <property type="entry name" value="YjgF/YER057c/UK114"/>
</dbReference>
<dbReference type="EMBL" id="BCMY01000001">
    <property type="protein sequence ID" value="GAQ33327.1"/>
    <property type="molecule type" value="Genomic_DNA"/>
</dbReference>
<dbReference type="Proteomes" id="UP000068243">
    <property type="component" value="Unassembled WGS sequence"/>
</dbReference>
<accession>A0A100I258</accession>
<comment type="caution">
    <text evidence="1">The sequence shown here is derived from an EMBL/GenBank/DDBJ whole genome shotgun (WGS) entry which is preliminary data.</text>
</comment>
<dbReference type="AlphaFoldDB" id="A0A100I258"/>
<dbReference type="Gene3D" id="3.30.1330.40">
    <property type="entry name" value="RutC-like"/>
    <property type="match status" value="1"/>
</dbReference>
<name>A0A100I258_ASPNG</name>